<dbReference type="RefSeq" id="WP_188427619.1">
    <property type="nucleotide sequence ID" value="NZ_BAABKH010000007.1"/>
</dbReference>
<dbReference type="GO" id="GO:0005737">
    <property type="term" value="C:cytoplasm"/>
    <property type="evidence" value="ECO:0007669"/>
    <property type="project" value="TreeGrafter"/>
</dbReference>
<dbReference type="InterPro" id="IPR002939">
    <property type="entry name" value="DnaJ_C"/>
</dbReference>
<reference evidence="10" key="2">
    <citation type="submission" date="2020-09" db="EMBL/GenBank/DDBJ databases">
        <authorList>
            <person name="Sun Q."/>
            <person name="Zhou Y."/>
        </authorList>
    </citation>
    <scope>NUCLEOTIDE SEQUENCE</scope>
    <source>
        <strain evidence="10">CGMCC 1.12160</strain>
    </source>
</reference>
<dbReference type="FunFam" id="2.60.260.20:FF:000005">
    <property type="entry name" value="Chaperone protein dnaJ 1, mitochondrial"/>
    <property type="match status" value="1"/>
</dbReference>
<dbReference type="SUPFAM" id="SSF49493">
    <property type="entry name" value="HSP40/DnaJ peptide-binding domain"/>
    <property type="match status" value="2"/>
</dbReference>
<feature type="region of interest" description="Disordered" evidence="8">
    <location>
        <begin position="315"/>
        <end position="338"/>
    </location>
</feature>
<name>A0A917BEX7_9MICO</name>
<dbReference type="InterPro" id="IPR001623">
    <property type="entry name" value="DnaJ_domain"/>
</dbReference>
<protein>
    <submittedName>
        <fullName evidence="10">Molecular chaperone DnaJ</fullName>
    </submittedName>
</protein>
<dbReference type="PRINTS" id="PR00625">
    <property type="entry name" value="JDOMAIN"/>
</dbReference>
<accession>A0A917BEX7</accession>
<dbReference type="Pfam" id="PF01556">
    <property type="entry name" value="DnaJ_C"/>
    <property type="match status" value="1"/>
</dbReference>
<keyword evidence="7" id="KW-0143">Chaperone</keyword>
<dbReference type="SMART" id="SM00271">
    <property type="entry name" value="DnaJ"/>
    <property type="match status" value="1"/>
</dbReference>
<dbReference type="PANTHER" id="PTHR43096">
    <property type="entry name" value="DNAJ HOMOLOG 1, MITOCHONDRIAL-RELATED"/>
    <property type="match status" value="1"/>
</dbReference>
<evidence type="ECO:0000256" key="5">
    <source>
        <dbReference type="ARBA" id="ARBA00022833"/>
    </source>
</evidence>
<evidence type="ECO:0000313" key="10">
    <source>
        <dbReference type="EMBL" id="GGF36656.1"/>
    </source>
</evidence>
<keyword evidence="1" id="KW-0235">DNA replication</keyword>
<dbReference type="PROSITE" id="PS00636">
    <property type="entry name" value="DNAJ_1"/>
    <property type="match status" value="1"/>
</dbReference>
<evidence type="ECO:0000256" key="7">
    <source>
        <dbReference type="ARBA" id="ARBA00023186"/>
    </source>
</evidence>
<dbReference type="InterPro" id="IPR018253">
    <property type="entry name" value="DnaJ_domain_CS"/>
</dbReference>
<keyword evidence="5" id="KW-0862">Zinc</keyword>
<evidence type="ECO:0000259" key="9">
    <source>
        <dbReference type="PROSITE" id="PS50076"/>
    </source>
</evidence>
<dbReference type="GO" id="GO:0008270">
    <property type="term" value="F:zinc ion binding"/>
    <property type="evidence" value="ECO:0007669"/>
    <property type="project" value="UniProtKB-KW"/>
</dbReference>
<evidence type="ECO:0000256" key="6">
    <source>
        <dbReference type="ARBA" id="ARBA00023016"/>
    </source>
</evidence>
<feature type="domain" description="J" evidence="9">
    <location>
        <begin position="10"/>
        <end position="75"/>
    </location>
</feature>
<dbReference type="CDD" id="cd10747">
    <property type="entry name" value="DnaJ_C"/>
    <property type="match status" value="1"/>
</dbReference>
<dbReference type="Gene3D" id="1.10.287.110">
    <property type="entry name" value="DnaJ domain"/>
    <property type="match status" value="1"/>
</dbReference>
<dbReference type="CDD" id="cd06257">
    <property type="entry name" value="DnaJ"/>
    <property type="match status" value="1"/>
</dbReference>
<evidence type="ECO:0000256" key="3">
    <source>
        <dbReference type="ARBA" id="ARBA00022737"/>
    </source>
</evidence>
<dbReference type="PROSITE" id="PS50076">
    <property type="entry name" value="DNAJ_2"/>
    <property type="match status" value="1"/>
</dbReference>
<organism evidence="10 11">
    <name type="scientific">Ornithinimicrobium tianjinense</name>
    <dbReference type="NCBI Taxonomy" id="1195761"/>
    <lineage>
        <taxon>Bacteria</taxon>
        <taxon>Bacillati</taxon>
        <taxon>Actinomycetota</taxon>
        <taxon>Actinomycetes</taxon>
        <taxon>Micrococcales</taxon>
        <taxon>Ornithinimicrobiaceae</taxon>
        <taxon>Ornithinimicrobium</taxon>
    </lineage>
</organism>
<evidence type="ECO:0000256" key="1">
    <source>
        <dbReference type="ARBA" id="ARBA00022705"/>
    </source>
</evidence>
<reference evidence="10" key="1">
    <citation type="journal article" date="2014" name="Int. J. Syst. Evol. Microbiol.">
        <title>Complete genome sequence of Corynebacterium casei LMG S-19264T (=DSM 44701T), isolated from a smear-ripened cheese.</title>
        <authorList>
            <consortium name="US DOE Joint Genome Institute (JGI-PGF)"/>
            <person name="Walter F."/>
            <person name="Albersmeier A."/>
            <person name="Kalinowski J."/>
            <person name="Ruckert C."/>
        </authorList>
    </citation>
    <scope>NUCLEOTIDE SEQUENCE</scope>
    <source>
        <strain evidence="10">CGMCC 1.12160</strain>
    </source>
</reference>
<keyword evidence="2" id="KW-0479">Metal-binding</keyword>
<dbReference type="EMBL" id="BMEM01000001">
    <property type="protein sequence ID" value="GGF36656.1"/>
    <property type="molecule type" value="Genomic_DNA"/>
</dbReference>
<dbReference type="InterPro" id="IPR036869">
    <property type="entry name" value="J_dom_sf"/>
</dbReference>
<keyword evidence="3" id="KW-0677">Repeat</keyword>
<evidence type="ECO:0000256" key="4">
    <source>
        <dbReference type="ARBA" id="ARBA00022771"/>
    </source>
</evidence>
<gene>
    <name evidence="10" type="ORF">GCM10011366_00330</name>
</gene>
<dbReference type="Gene3D" id="2.60.260.20">
    <property type="entry name" value="Urease metallochaperone UreE, N-terminal domain"/>
    <property type="match status" value="2"/>
</dbReference>
<sequence>MVSQDWMEKDFYAILGVPKDVDAKTLKKTYRKLARDWHPDSKPGDKAAEQKFKDIGEAYAVLSDPEQRKQYDAIRAMGGGARFQAGGGPGGAGGFEDVFAQMFGGGGGAQNVRFGTGGGGIDLEDLLGAFGGGGGFQQGGQGFPGGFGGARGGMPRGQDVQARTTIDFTAAAHGDTVTLSSPDGGRITTRIPAGVKDGQKIRLRGKGMPSPVQGGEPGDMFLNVTVTPHPVFGRDGDNLTVDVPVTFAEAALGATVPVPTLDGGTVKVRVAPGTPSGRVLRVKGRGIATSKATGDLLARVQVVVPQKLSDKAREAVEALQAEDEGHDPRADLMRRARG</sequence>
<dbReference type="Pfam" id="PF00226">
    <property type="entry name" value="DnaJ"/>
    <property type="match status" value="1"/>
</dbReference>
<dbReference type="GO" id="GO:0051082">
    <property type="term" value="F:unfolded protein binding"/>
    <property type="evidence" value="ECO:0007669"/>
    <property type="project" value="InterPro"/>
</dbReference>
<evidence type="ECO:0000256" key="2">
    <source>
        <dbReference type="ARBA" id="ARBA00022723"/>
    </source>
</evidence>
<evidence type="ECO:0000313" key="11">
    <source>
        <dbReference type="Proteomes" id="UP000605670"/>
    </source>
</evidence>
<feature type="compositionally biased region" description="Basic and acidic residues" evidence="8">
    <location>
        <begin position="326"/>
        <end position="338"/>
    </location>
</feature>
<dbReference type="PANTHER" id="PTHR43096:SF54">
    <property type="entry name" value="CHAPERONE PROTEIN DNAJ 1"/>
    <property type="match status" value="1"/>
</dbReference>
<keyword evidence="6" id="KW-0346">Stress response</keyword>
<dbReference type="SUPFAM" id="SSF46565">
    <property type="entry name" value="Chaperone J-domain"/>
    <property type="match status" value="1"/>
</dbReference>
<dbReference type="Proteomes" id="UP000605670">
    <property type="component" value="Unassembled WGS sequence"/>
</dbReference>
<dbReference type="GO" id="GO:0042026">
    <property type="term" value="P:protein refolding"/>
    <property type="evidence" value="ECO:0007669"/>
    <property type="project" value="TreeGrafter"/>
</dbReference>
<dbReference type="InterPro" id="IPR008971">
    <property type="entry name" value="HSP40/DnaJ_pept-bd"/>
</dbReference>
<keyword evidence="11" id="KW-1185">Reference proteome</keyword>
<dbReference type="AlphaFoldDB" id="A0A917BEX7"/>
<proteinExistence type="predicted"/>
<comment type="caution">
    <text evidence="10">The sequence shown here is derived from an EMBL/GenBank/DDBJ whole genome shotgun (WGS) entry which is preliminary data.</text>
</comment>
<evidence type="ECO:0000256" key="8">
    <source>
        <dbReference type="SAM" id="MobiDB-lite"/>
    </source>
</evidence>
<keyword evidence="4" id="KW-0863">Zinc-finger</keyword>